<dbReference type="Proteomes" id="UP000285579">
    <property type="component" value="Unassembled WGS sequence"/>
</dbReference>
<dbReference type="RefSeq" id="WP_119555504.1">
    <property type="nucleotide sequence ID" value="NZ_QXUI01000011.1"/>
</dbReference>
<evidence type="ECO:0000313" key="1">
    <source>
        <dbReference type="EMBL" id="RIM90970.1"/>
    </source>
</evidence>
<dbReference type="AlphaFoldDB" id="A0AAQ0LX27"/>
<comment type="caution">
    <text evidence="1">The sequence shown here is derived from an EMBL/GenBank/DDBJ whole genome shotgun (WGS) entry which is preliminary data.</text>
</comment>
<name>A0AAQ0LX27_STAXY</name>
<gene>
    <name evidence="1" type="ORF">BU104_12620</name>
</gene>
<sequence>MFKQHILFLESDKERIAYRSVVASENDLKIINSQKKILSEKGVRFYSHLVTTDQATLSSLKRKDSYFEKVIYYDDFTKFTESFN</sequence>
<dbReference type="EMBL" id="QXUI01000011">
    <property type="protein sequence ID" value="RIM90970.1"/>
    <property type="molecule type" value="Genomic_DNA"/>
</dbReference>
<evidence type="ECO:0000313" key="2">
    <source>
        <dbReference type="Proteomes" id="UP000285579"/>
    </source>
</evidence>
<organism evidence="1 2">
    <name type="scientific">Staphylococcus xylosus</name>
    <dbReference type="NCBI Taxonomy" id="1288"/>
    <lineage>
        <taxon>Bacteria</taxon>
        <taxon>Bacillati</taxon>
        <taxon>Bacillota</taxon>
        <taxon>Bacilli</taxon>
        <taxon>Bacillales</taxon>
        <taxon>Staphylococcaceae</taxon>
        <taxon>Staphylococcus</taxon>
    </lineage>
</organism>
<reference evidence="1 2" key="1">
    <citation type="journal article" date="2016" name="Front. Microbiol.">
        <title>Comprehensive Phylogenetic Analysis of Bovine Non-aureus Staphylococci Species Based on Whole-Genome Sequencing.</title>
        <authorList>
            <person name="Naushad S."/>
            <person name="Barkema H.W."/>
            <person name="Luby C."/>
            <person name="Condas L.A."/>
            <person name="Nobrega D.B."/>
            <person name="Carson D.A."/>
            <person name="De Buck J."/>
        </authorList>
    </citation>
    <scope>NUCLEOTIDE SEQUENCE [LARGE SCALE GENOMIC DNA]</scope>
    <source>
        <strain evidence="1 2">SNUC 1349</strain>
    </source>
</reference>
<proteinExistence type="predicted"/>
<accession>A0AAQ0LX27</accession>
<protein>
    <submittedName>
        <fullName evidence="1">Uncharacterized protein</fullName>
    </submittedName>
</protein>